<gene>
    <name evidence="1" type="ORF">FRACA_190044</name>
</gene>
<dbReference type="SUPFAM" id="SSF50199">
    <property type="entry name" value="Staphylococcal nuclease"/>
    <property type="match status" value="1"/>
</dbReference>
<dbReference type="Proteomes" id="UP000234331">
    <property type="component" value="Unassembled WGS sequence"/>
</dbReference>
<dbReference type="Gene3D" id="2.40.50.90">
    <property type="match status" value="1"/>
</dbReference>
<name>A0A2I2KP69_9ACTN</name>
<protein>
    <recommendedName>
        <fullName evidence="3">Nuclease</fullName>
    </recommendedName>
</protein>
<dbReference type="AlphaFoldDB" id="A0A2I2KP69"/>
<evidence type="ECO:0008006" key="3">
    <source>
        <dbReference type="Google" id="ProtNLM"/>
    </source>
</evidence>
<dbReference type="InterPro" id="IPR035437">
    <property type="entry name" value="SNase_OB-fold_sf"/>
</dbReference>
<keyword evidence="2" id="KW-1185">Reference proteome</keyword>
<accession>A0A2I2KP69</accession>
<proteinExistence type="predicted"/>
<dbReference type="EMBL" id="FZMO01000101">
    <property type="protein sequence ID" value="SNQ47465.1"/>
    <property type="molecule type" value="Genomic_DNA"/>
</dbReference>
<evidence type="ECO:0000313" key="2">
    <source>
        <dbReference type="Proteomes" id="UP000234331"/>
    </source>
</evidence>
<evidence type="ECO:0000313" key="1">
    <source>
        <dbReference type="EMBL" id="SNQ47465.1"/>
    </source>
</evidence>
<sequence>MAVMATGKIRTVPLTLIMGSYRVVGASPDGDSVRFYPRDRQAFRRAGIAVKANAAGGVQLRLDAIDALETHYTPPHAPHEWHQRPEFGAGAADALLRELGFTDVTRTTGGTVTAATPTQTDGYILTRFADKYGRAVAMAFAGEPPTGTRDGGSVFLDVEGLHRSVNHRLLAAGWVYPTFYSKLYADLRADLAATTEAARRAATGIWKLDVTTAGFTVSSRAALTDDLVVLPKLFRRLAEYLTLDESGGVDLSGFRDFLATLDDRLFTVPDGQATALDSLVTVATASGTTGQTVTLTVPPERIVFLEG</sequence>
<organism evidence="1 2">
    <name type="scientific">Frankia canadensis</name>
    <dbReference type="NCBI Taxonomy" id="1836972"/>
    <lineage>
        <taxon>Bacteria</taxon>
        <taxon>Bacillati</taxon>
        <taxon>Actinomycetota</taxon>
        <taxon>Actinomycetes</taxon>
        <taxon>Frankiales</taxon>
        <taxon>Frankiaceae</taxon>
        <taxon>Frankia</taxon>
    </lineage>
</organism>
<reference evidence="1 2" key="1">
    <citation type="submission" date="2017-06" db="EMBL/GenBank/DDBJ databases">
        <authorList>
            <person name="Kim H.J."/>
            <person name="Triplett B.A."/>
        </authorList>
    </citation>
    <scope>NUCLEOTIDE SEQUENCE [LARGE SCALE GENOMIC DNA]</scope>
    <source>
        <strain evidence="1">FRACA_ARgP5</strain>
    </source>
</reference>